<dbReference type="GO" id="GO:0003677">
    <property type="term" value="F:DNA binding"/>
    <property type="evidence" value="ECO:0007669"/>
    <property type="project" value="UniProtKB-KW"/>
</dbReference>
<sequence>MSGNNGPPADHAPPGRKTGEDVRARRETLSDEDRAAVEATVADLLDVLGKAHAMAVLSEFAVAEEPLRFSDLQSTLDVPPNTLSTRLSELTEAGLLIRESHDEVPPRVVYEPTEKAEELFPAFGYLHEWAIDRVTDQ</sequence>
<dbReference type="InterPro" id="IPR036390">
    <property type="entry name" value="WH_DNA-bd_sf"/>
</dbReference>
<keyword evidence="2" id="KW-0238">DNA-binding</keyword>
<dbReference type="PANTHER" id="PTHR33204:SF18">
    <property type="entry name" value="TRANSCRIPTIONAL REGULATORY PROTEIN"/>
    <property type="match status" value="1"/>
</dbReference>
<dbReference type="RefSeq" id="WP_250594891.1">
    <property type="nucleotide sequence ID" value="NZ_JAKRVY010000001.1"/>
</dbReference>
<dbReference type="InterPro" id="IPR011991">
    <property type="entry name" value="ArsR-like_HTH"/>
</dbReference>
<keyword evidence="7" id="KW-1185">Reference proteome</keyword>
<evidence type="ECO:0000256" key="2">
    <source>
        <dbReference type="ARBA" id="ARBA00023125"/>
    </source>
</evidence>
<dbReference type="Gene3D" id="1.10.10.10">
    <property type="entry name" value="Winged helix-like DNA-binding domain superfamily/Winged helix DNA-binding domain"/>
    <property type="match status" value="1"/>
</dbReference>
<evidence type="ECO:0000313" key="6">
    <source>
        <dbReference type="EMBL" id="MCL9812849.1"/>
    </source>
</evidence>
<dbReference type="SUPFAM" id="SSF46785">
    <property type="entry name" value="Winged helix' DNA-binding domain"/>
    <property type="match status" value="1"/>
</dbReference>
<dbReference type="CDD" id="cd00090">
    <property type="entry name" value="HTH_ARSR"/>
    <property type="match status" value="1"/>
</dbReference>
<accession>A0AAE3K6I3</accession>
<reference evidence="6 7" key="1">
    <citation type="journal article" date="2022" name="Syst. Appl. Microbiol.">
        <title>Natronocalculus amylovorans gen. nov., sp. nov., and Natranaeroarchaeum aerophilus sp. nov., dominant culturable amylolytic natronoarchaea from hypersaline soda lakes in southwestern Siberia.</title>
        <authorList>
            <person name="Sorokin D.Y."/>
            <person name="Elcheninov A.G."/>
            <person name="Khizhniak T.V."/>
            <person name="Koenen M."/>
            <person name="Bale N.J."/>
            <person name="Damste J.S.S."/>
            <person name="Kublanov I.V."/>
        </authorList>
    </citation>
    <scope>NUCLEOTIDE SEQUENCE [LARGE SCALE GENOMIC DNA]</scope>
    <source>
        <strain evidence="6 7">AArc-St1-1</strain>
    </source>
</reference>
<dbReference type="InterPro" id="IPR036388">
    <property type="entry name" value="WH-like_DNA-bd_sf"/>
</dbReference>
<feature type="compositionally biased region" description="Basic and acidic residues" evidence="4">
    <location>
        <begin position="17"/>
        <end position="33"/>
    </location>
</feature>
<dbReference type="AlphaFoldDB" id="A0AAE3K6I3"/>
<dbReference type="PANTHER" id="PTHR33204">
    <property type="entry name" value="TRANSCRIPTIONAL REGULATOR, MARR FAMILY"/>
    <property type="match status" value="1"/>
</dbReference>
<feature type="region of interest" description="Disordered" evidence="4">
    <location>
        <begin position="1"/>
        <end position="33"/>
    </location>
</feature>
<gene>
    <name evidence="6" type="ORF">AArcSt11_04185</name>
</gene>
<evidence type="ECO:0000256" key="1">
    <source>
        <dbReference type="ARBA" id="ARBA00023015"/>
    </source>
</evidence>
<organism evidence="6 7">
    <name type="scientific">Natranaeroarchaeum aerophilus</name>
    <dbReference type="NCBI Taxonomy" id="2917711"/>
    <lineage>
        <taxon>Archaea</taxon>
        <taxon>Methanobacteriati</taxon>
        <taxon>Methanobacteriota</taxon>
        <taxon>Stenosarchaea group</taxon>
        <taxon>Halobacteria</taxon>
        <taxon>Halobacteriales</taxon>
        <taxon>Natronoarchaeaceae</taxon>
        <taxon>Natranaeroarchaeum</taxon>
    </lineage>
</organism>
<dbReference type="EMBL" id="JAKRVY010000001">
    <property type="protein sequence ID" value="MCL9812849.1"/>
    <property type="molecule type" value="Genomic_DNA"/>
</dbReference>
<dbReference type="Pfam" id="PF01638">
    <property type="entry name" value="HxlR"/>
    <property type="match status" value="1"/>
</dbReference>
<evidence type="ECO:0000259" key="5">
    <source>
        <dbReference type="PROSITE" id="PS51118"/>
    </source>
</evidence>
<name>A0AAE3K6I3_9EURY</name>
<keyword evidence="1" id="KW-0805">Transcription regulation</keyword>
<keyword evidence="3" id="KW-0804">Transcription</keyword>
<protein>
    <submittedName>
        <fullName evidence="6">Helix-turn-helix transcriptional regulator</fullName>
    </submittedName>
</protein>
<feature type="domain" description="HTH hxlR-type" evidence="5">
    <location>
        <begin position="39"/>
        <end position="137"/>
    </location>
</feature>
<proteinExistence type="predicted"/>
<dbReference type="InterPro" id="IPR002577">
    <property type="entry name" value="HTH_HxlR"/>
</dbReference>
<evidence type="ECO:0000313" key="7">
    <source>
        <dbReference type="Proteomes" id="UP001202674"/>
    </source>
</evidence>
<comment type="caution">
    <text evidence="6">The sequence shown here is derived from an EMBL/GenBank/DDBJ whole genome shotgun (WGS) entry which is preliminary data.</text>
</comment>
<evidence type="ECO:0000256" key="4">
    <source>
        <dbReference type="SAM" id="MobiDB-lite"/>
    </source>
</evidence>
<evidence type="ECO:0000256" key="3">
    <source>
        <dbReference type="ARBA" id="ARBA00023163"/>
    </source>
</evidence>
<dbReference type="PROSITE" id="PS51118">
    <property type="entry name" value="HTH_HXLR"/>
    <property type="match status" value="1"/>
</dbReference>
<dbReference type="Proteomes" id="UP001202674">
    <property type="component" value="Unassembled WGS sequence"/>
</dbReference>